<dbReference type="Proteomes" id="UP001368318">
    <property type="component" value="Chromosome"/>
</dbReference>
<sequence length="241" mass="27703">MCTVTLAPQGQNSFVLTSNRDEAPGRENLAPTFYNEDGVKLLYPKDSLAGGTWIGVSEKQRLICLLNGGFNKHKRKEEYRLSRGVVVKDLLTCEDFKTEVASYDLNGVEPFTIVCVEWIERLRFLELVWDGNKKHVKDLPLEPHIWSSSTLYTASMKQERKLWFETFKKETALNTSTLLKFHKHAGENNDDFGVIMDRGFVKTTSITQVEKCNHLVTMQYEDLQTSTRTSVVFDFNLIHEK</sequence>
<evidence type="ECO:0000313" key="1">
    <source>
        <dbReference type="EMBL" id="WXA03980.1"/>
    </source>
</evidence>
<dbReference type="InterPro" id="IPR008551">
    <property type="entry name" value="TANGO2"/>
</dbReference>
<accession>A0AAU6P2F5</accession>
<protein>
    <submittedName>
        <fullName evidence="1">NRDE family protein</fullName>
    </submittedName>
</protein>
<dbReference type="EMBL" id="CP136924">
    <property type="protein sequence ID" value="WXA03980.1"/>
    <property type="molecule type" value="Genomic_DNA"/>
</dbReference>
<keyword evidence="3" id="KW-1185">Reference proteome</keyword>
<reference evidence="1 3" key="1">
    <citation type="submission" date="2023-10" db="EMBL/GenBank/DDBJ databases">
        <title>Culture-based analysis of two novel bacteria associated with mangrove crab gills.</title>
        <authorList>
            <person name="Yang X."/>
            <person name="Garuglieri E."/>
            <person name="Van Goethem M.W."/>
            <person name="Fusi M."/>
            <person name="Marasco R."/>
            <person name="Daffonchio D.G."/>
        </authorList>
    </citation>
    <scope>NUCLEOTIDE SEQUENCE [LARGE SCALE GENOMIC DNA]</scope>
    <source>
        <strain evidence="2">UG2-1</strain>
        <strain evidence="1">UG2-2</strain>
        <strain evidence="3">UG2_2</strain>
    </source>
</reference>
<dbReference type="Pfam" id="PF05742">
    <property type="entry name" value="TANGO2"/>
    <property type="match status" value="1"/>
</dbReference>
<gene>
    <name evidence="2" type="ORF">R3L15_01720</name>
    <name evidence="1" type="ORF">R3L16_05675</name>
</gene>
<dbReference type="PANTHER" id="PTHR17985:SF8">
    <property type="entry name" value="TRANSPORT AND GOLGI ORGANIZATION PROTEIN 2 HOMOLOG"/>
    <property type="match status" value="1"/>
</dbReference>
<dbReference type="KEGG" id="mcaa:R3L15_01720"/>
<proteinExistence type="predicted"/>
<organism evidence="1 3">
    <name type="scientific">Mangrovimonas cancribranchiae</name>
    <dbReference type="NCBI Taxonomy" id="3080055"/>
    <lineage>
        <taxon>Bacteria</taxon>
        <taxon>Pseudomonadati</taxon>
        <taxon>Bacteroidota</taxon>
        <taxon>Flavobacteriia</taxon>
        <taxon>Flavobacteriales</taxon>
        <taxon>Flavobacteriaceae</taxon>
        <taxon>Mangrovimonas</taxon>
    </lineage>
</organism>
<evidence type="ECO:0000313" key="2">
    <source>
        <dbReference type="EMBL" id="WXA13599.1"/>
    </source>
</evidence>
<dbReference type="EMBL" id="CP136925">
    <property type="protein sequence ID" value="WXA13599.1"/>
    <property type="molecule type" value="Genomic_DNA"/>
</dbReference>
<dbReference type="AlphaFoldDB" id="A0AAU6P2F5"/>
<name>A0AAU6P2F5_9FLAO</name>
<dbReference type="RefSeq" id="WP_338732873.1">
    <property type="nucleotide sequence ID" value="NZ_CP136924.1"/>
</dbReference>
<evidence type="ECO:0000313" key="3">
    <source>
        <dbReference type="Proteomes" id="UP001368318"/>
    </source>
</evidence>
<dbReference type="PANTHER" id="PTHR17985">
    <property type="entry name" value="SER/THR-RICH PROTEIN T10 IN DGCR REGION"/>
    <property type="match status" value="1"/>
</dbReference>